<dbReference type="InterPro" id="IPR002933">
    <property type="entry name" value="Peptidase_M20"/>
</dbReference>
<reference evidence="3 4" key="1">
    <citation type="submission" date="2018-05" db="EMBL/GenBank/DDBJ databases">
        <title>Genome sequencing and assembly of the regulated plant pathogen Lachnellula willkommii and related sister species for the development of diagnostic species identification markers.</title>
        <authorList>
            <person name="Giroux E."/>
            <person name="Bilodeau G."/>
        </authorList>
    </citation>
    <scope>NUCLEOTIDE SEQUENCE [LARGE SCALE GENOMIC DNA]</scope>
    <source>
        <strain evidence="3 4">CBS 197.66</strain>
    </source>
</reference>
<dbReference type="InterPro" id="IPR036264">
    <property type="entry name" value="Bact_exopeptidase_dim_dom"/>
</dbReference>
<dbReference type="GO" id="GO:0016813">
    <property type="term" value="F:hydrolase activity, acting on carbon-nitrogen (but not peptide) bonds, in linear amidines"/>
    <property type="evidence" value="ECO:0007669"/>
    <property type="project" value="InterPro"/>
</dbReference>
<accession>A0A8H8RZ31</accession>
<dbReference type="CDD" id="cd03884">
    <property type="entry name" value="M20_bAS"/>
    <property type="match status" value="1"/>
</dbReference>
<keyword evidence="2 3" id="KW-0378">Hydrolase</keyword>
<keyword evidence="4" id="KW-1185">Reference proteome</keyword>
<comment type="caution">
    <text evidence="3">The sequence shown here is derived from an EMBL/GenBank/DDBJ whole genome shotgun (WGS) entry which is preliminary data.</text>
</comment>
<comment type="similarity">
    <text evidence="1">Belongs to the peptidase M20A family.</text>
</comment>
<dbReference type="Pfam" id="PF01546">
    <property type="entry name" value="Peptidase_M20"/>
    <property type="match status" value="1"/>
</dbReference>
<organism evidence="3 4">
    <name type="scientific">Lachnellula subtilissima</name>
    <dbReference type="NCBI Taxonomy" id="602034"/>
    <lineage>
        <taxon>Eukaryota</taxon>
        <taxon>Fungi</taxon>
        <taxon>Dikarya</taxon>
        <taxon>Ascomycota</taxon>
        <taxon>Pezizomycotina</taxon>
        <taxon>Leotiomycetes</taxon>
        <taxon>Helotiales</taxon>
        <taxon>Lachnaceae</taxon>
        <taxon>Lachnellula</taxon>
    </lineage>
</organism>
<gene>
    <name evidence="3" type="primary">hyuC_2</name>
    <name evidence="3" type="ORF">LSUB1_G000646</name>
</gene>
<dbReference type="SUPFAM" id="SSF53187">
    <property type="entry name" value="Zn-dependent exopeptidases"/>
    <property type="match status" value="1"/>
</dbReference>
<dbReference type="Gene3D" id="3.40.630.10">
    <property type="entry name" value="Zn peptidases"/>
    <property type="match status" value="1"/>
</dbReference>
<evidence type="ECO:0000256" key="1">
    <source>
        <dbReference type="ARBA" id="ARBA00006247"/>
    </source>
</evidence>
<dbReference type="OrthoDB" id="4676at2759"/>
<dbReference type="AlphaFoldDB" id="A0A8H8RZ31"/>
<evidence type="ECO:0000313" key="3">
    <source>
        <dbReference type="EMBL" id="TVY43704.1"/>
    </source>
</evidence>
<name>A0A8H8RZ31_9HELO</name>
<evidence type="ECO:0000256" key="2">
    <source>
        <dbReference type="ARBA" id="ARBA00022801"/>
    </source>
</evidence>
<dbReference type="Gene3D" id="3.30.70.360">
    <property type="match status" value="1"/>
</dbReference>
<dbReference type="Proteomes" id="UP000462212">
    <property type="component" value="Unassembled WGS sequence"/>
</dbReference>
<dbReference type="EMBL" id="QGMJ01000058">
    <property type="protein sequence ID" value="TVY43704.1"/>
    <property type="molecule type" value="Genomic_DNA"/>
</dbReference>
<dbReference type="PANTHER" id="PTHR32494">
    <property type="entry name" value="ALLANTOATE DEIMINASE-RELATED"/>
    <property type="match status" value="1"/>
</dbReference>
<protein>
    <submittedName>
        <fullName evidence="3">N-carbamoyl-L-amino-acid hydrolase</fullName>
    </submittedName>
</protein>
<evidence type="ECO:0000313" key="4">
    <source>
        <dbReference type="Proteomes" id="UP000462212"/>
    </source>
</evidence>
<sequence>MSEQQLAAVRIDRDRLWRDLHETCEWGKGERWGEGATDIGMARLTLSDADKQVRDWFVKTTESLGCKVKVDAMGNIFAIRPGKQNSAAPTYAGSHLDTQPTGGRYDGILGVHAGIEALKTMEDNDVETEYPTGEKELSYLLKDVENILIMRPVGVINWTNEEGARFPISMVSSGVWAGAIPLEKAYNLVEVGGGKATQISELERIGYLGELEANHKANPIGAHFELHIEQGPILESSGGKIGAVEGVQAFRWHIITVKGRDCHTGTTDFQNRSDAMLTVAKLIVHSHNTAAELGCLASTGILTLKPGSTNTVPGFVRFSLDTRSKDDAKLQQLEDILKTEFAKIAAGEQVGHVNAEGVKGRGCTVEWQLDTNSPATKFHEDCVKCVEESAKDMLGTNSGNLVQRMTSGAGHDRLPQETNVDENTNFVGSSFRVEMAYLIIQQNIAVLKIVEMVHKHCWEQCYGMIDYGQGEGYKNRSPCMYNIYITSKRSQTFNRVPLSIRIWLVWYTALVKPAPLSAIKSPPPIVYADYLLIKASREGSFFCIIWSVSTCNKMLLEILTSLLIPSLAPGTWAQ</sequence>
<proteinExistence type="inferred from homology"/>
<dbReference type="PANTHER" id="PTHR32494:SF5">
    <property type="entry name" value="ALLANTOATE AMIDOHYDROLASE"/>
    <property type="match status" value="1"/>
</dbReference>
<dbReference type="InterPro" id="IPR010158">
    <property type="entry name" value="Amidase_Cbmase"/>
</dbReference>
<dbReference type="SUPFAM" id="SSF55031">
    <property type="entry name" value="Bacterial exopeptidase dimerisation domain"/>
    <property type="match status" value="1"/>
</dbReference>